<dbReference type="InterPro" id="IPR038287">
    <property type="entry name" value="Cse2_sf"/>
</dbReference>
<evidence type="ECO:0000256" key="1">
    <source>
        <dbReference type="SAM" id="MobiDB-lite"/>
    </source>
</evidence>
<gene>
    <name evidence="2" type="ORF">A606_11700</name>
</gene>
<name>S4XHC8_9CORY</name>
<feature type="region of interest" description="Disordered" evidence="1">
    <location>
        <begin position="201"/>
        <end position="221"/>
    </location>
</feature>
<dbReference type="CDD" id="cd09731">
    <property type="entry name" value="Cse2_I-E"/>
    <property type="match status" value="1"/>
</dbReference>
<dbReference type="KEGG" id="cter:A606_11700"/>
<evidence type="ECO:0000313" key="2">
    <source>
        <dbReference type="EMBL" id="AGP31979.1"/>
    </source>
</evidence>
<dbReference type="PATRIC" id="fig|1200352.3.peg.2398"/>
<protein>
    <submittedName>
        <fullName evidence="2">CRISPR-associated Cse2 family protein</fullName>
    </submittedName>
</protein>
<dbReference type="Gene3D" id="1.10.520.40">
    <property type="entry name" value="CRISPR-associated protein Cse2"/>
    <property type="match status" value="1"/>
</dbReference>
<dbReference type="eggNOG" id="ENOG5033037">
    <property type="taxonomic scope" value="Bacteria"/>
</dbReference>
<dbReference type="STRING" id="1200352.A606_11700"/>
<dbReference type="RefSeq" id="WP_020442327.1">
    <property type="nucleotide sequence ID" value="NC_021663.1"/>
</dbReference>
<proteinExistence type="predicted"/>
<dbReference type="Pfam" id="PF09485">
    <property type="entry name" value="CRISPR_Cse2"/>
    <property type="match status" value="1"/>
</dbReference>
<dbReference type="NCBIfam" id="TIGR02548">
    <property type="entry name" value="casB_cse2"/>
    <property type="match status" value="1"/>
</dbReference>
<dbReference type="InterPro" id="IPR013382">
    <property type="entry name" value="CRISPR-assoc_prot_Cse2"/>
</dbReference>
<dbReference type="HOGENOM" id="CLU_081588_0_0_11"/>
<dbReference type="EMBL" id="CP003696">
    <property type="protein sequence ID" value="AGP31979.1"/>
    <property type="molecule type" value="Genomic_DNA"/>
</dbReference>
<sequence length="221" mass="24246">MTEQTTSSTGKATTLARFVIGKVERIQGGLVDQQSSAAKATAARLRRALERPAGSVPEVWEITLGGFPESLIGHGDDPSAAEQAAHTALCLFAIHQQSQGVRMHQSGWGLGRSLRLLHQKLGGSDDLDSGPLIRRFNALSTADSLDEVLWHLRGLITQLRAAGIPLDYGRLVRDLYRYSVPEYRDSVRLRWGRDFYTYRPEATEDPSVTDSSVSPSDNSLT</sequence>
<reference evidence="2 3" key="1">
    <citation type="submission" date="2012-06" db="EMBL/GenBank/DDBJ databases">
        <title>Complete genome sequence of Corynebacterium terpenotabidum Y-11 (=DSM 44721).</title>
        <authorList>
            <person name="Ruckert C."/>
            <person name="Albersmeier A."/>
            <person name="Al-Dilaimi A."/>
            <person name="Szczepanowski R."/>
            <person name="Kalinowski J."/>
        </authorList>
    </citation>
    <scope>NUCLEOTIDE SEQUENCE [LARGE SCALE GENOMIC DNA]</scope>
    <source>
        <strain evidence="2 3">Y-11</strain>
    </source>
</reference>
<organism evidence="2 3">
    <name type="scientific">Corynebacterium terpenotabidum Y-11</name>
    <dbReference type="NCBI Taxonomy" id="1200352"/>
    <lineage>
        <taxon>Bacteria</taxon>
        <taxon>Bacillati</taxon>
        <taxon>Actinomycetota</taxon>
        <taxon>Actinomycetes</taxon>
        <taxon>Mycobacteriales</taxon>
        <taxon>Corynebacteriaceae</taxon>
        <taxon>Corynebacterium</taxon>
    </lineage>
</organism>
<dbReference type="OrthoDB" id="4808431at2"/>
<keyword evidence="3" id="KW-1185">Reference proteome</keyword>
<evidence type="ECO:0000313" key="3">
    <source>
        <dbReference type="Proteomes" id="UP000014809"/>
    </source>
</evidence>
<dbReference type="AlphaFoldDB" id="S4XHC8"/>
<feature type="compositionally biased region" description="Low complexity" evidence="1">
    <location>
        <begin position="205"/>
        <end position="221"/>
    </location>
</feature>
<accession>S4XHC8</accession>
<dbReference type="Proteomes" id="UP000014809">
    <property type="component" value="Chromosome"/>
</dbReference>